<dbReference type="Gene3D" id="3.40.462.20">
    <property type="match status" value="1"/>
</dbReference>
<dbReference type="EMBL" id="WTPW01000264">
    <property type="protein sequence ID" value="KAF0528876.1"/>
    <property type="molecule type" value="Genomic_DNA"/>
</dbReference>
<evidence type="ECO:0000256" key="1">
    <source>
        <dbReference type="ARBA" id="ARBA00005466"/>
    </source>
</evidence>
<evidence type="ECO:0000313" key="8">
    <source>
        <dbReference type="Proteomes" id="UP000439903"/>
    </source>
</evidence>
<dbReference type="OrthoDB" id="415825at2759"/>
<gene>
    <name evidence="7" type="ORF">F8M41_012961</name>
</gene>
<dbReference type="InterPro" id="IPR016166">
    <property type="entry name" value="FAD-bd_PCMH"/>
</dbReference>
<evidence type="ECO:0000256" key="5">
    <source>
        <dbReference type="SAM" id="Phobius"/>
    </source>
</evidence>
<reference evidence="7 8" key="1">
    <citation type="journal article" date="2019" name="Environ. Microbiol.">
        <title>At the nexus of three kingdoms: the genome of the mycorrhizal fungus Gigaspora margarita provides insights into plant, endobacterial and fungal interactions.</title>
        <authorList>
            <person name="Venice F."/>
            <person name="Ghignone S."/>
            <person name="Salvioli di Fossalunga A."/>
            <person name="Amselem J."/>
            <person name="Novero M."/>
            <person name="Xianan X."/>
            <person name="Sedzielewska Toro K."/>
            <person name="Morin E."/>
            <person name="Lipzen A."/>
            <person name="Grigoriev I.V."/>
            <person name="Henrissat B."/>
            <person name="Martin F.M."/>
            <person name="Bonfante P."/>
        </authorList>
    </citation>
    <scope>NUCLEOTIDE SEQUENCE [LARGE SCALE GENOMIC DNA]</scope>
    <source>
        <strain evidence="7 8">BEG34</strain>
    </source>
</reference>
<dbReference type="PANTHER" id="PTHR32448">
    <property type="entry name" value="OS08G0158400 PROTEIN"/>
    <property type="match status" value="1"/>
</dbReference>
<keyword evidence="5" id="KW-0812">Transmembrane</keyword>
<dbReference type="InterPro" id="IPR006094">
    <property type="entry name" value="Oxid_FAD_bind_N"/>
</dbReference>
<feature type="domain" description="FAD-binding PCMH-type" evidence="6">
    <location>
        <begin position="68"/>
        <end position="240"/>
    </location>
</feature>
<evidence type="ECO:0000256" key="3">
    <source>
        <dbReference type="ARBA" id="ARBA00023002"/>
    </source>
</evidence>
<dbReference type="GO" id="GO:0071949">
    <property type="term" value="F:FAD binding"/>
    <property type="evidence" value="ECO:0007669"/>
    <property type="project" value="InterPro"/>
</dbReference>
<keyword evidence="4" id="KW-0325">Glycoprotein</keyword>
<feature type="transmembrane region" description="Helical" evidence="5">
    <location>
        <begin position="7"/>
        <end position="24"/>
    </location>
</feature>
<dbReference type="PROSITE" id="PS00862">
    <property type="entry name" value="OX2_COVAL_FAD"/>
    <property type="match status" value="1"/>
</dbReference>
<organism evidence="7 8">
    <name type="scientific">Gigaspora margarita</name>
    <dbReference type="NCBI Taxonomy" id="4874"/>
    <lineage>
        <taxon>Eukaryota</taxon>
        <taxon>Fungi</taxon>
        <taxon>Fungi incertae sedis</taxon>
        <taxon>Mucoromycota</taxon>
        <taxon>Glomeromycotina</taxon>
        <taxon>Glomeromycetes</taxon>
        <taxon>Diversisporales</taxon>
        <taxon>Gigasporaceae</taxon>
        <taxon>Gigaspora</taxon>
    </lineage>
</organism>
<evidence type="ECO:0000313" key="7">
    <source>
        <dbReference type="EMBL" id="KAF0528876.1"/>
    </source>
</evidence>
<name>A0A8H4EPD6_GIGMA</name>
<dbReference type="GO" id="GO:0016491">
    <property type="term" value="F:oxidoreductase activity"/>
    <property type="evidence" value="ECO:0007669"/>
    <property type="project" value="UniProtKB-KW"/>
</dbReference>
<dbReference type="Gene3D" id="3.30.465.10">
    <property type="match status" value="1"/>
</dbReference>
<keyword evidence="2" id="KW-0732">Signal</keyword>
<evidence type="ECO:0000256" key="4">
    <source>
        <dbReference type="ARBA" id="ARBA00023180"/>
    </source>
</evidence>
<dbReference type="InterPro" id="IPR016169">
    <property type="entry name" value="FAD-bd_PCMH_sub2"/>
</dbReference>
<dbReference type="InterPro" id="IPR036318">
    <property type="entry name" value="FAD-bd_PCMH-like_sf"/>
</dbReference>
<comment type="caution">
    <text evidence="7">The sequence shown here is derived from an EMBL/GenBank/DDBJ whole genome shotgun (WGS) entry which is preliminary data.</text>
</comment>
<keyword evidence="3" id="KW-0560">Oxidoreductase</keyword>
<dbReference type="PROSITE" id="PS51387">
    <property type="entry name" value="FAD_PCMH"/>
    <property type="match status" value="1"/>
</dbReference>
<evidence type="ECO:0000256" key="2">
    <source>
        <dbReference type="ARBA" id="ARBA00022729"/>
    </source>
</evidence>
<dbReference type="InterPro" id="IPR006093">
    <property type="entry name" value="Oxy_OxRdtase_FAD_BS"/>
</dbReference>
<comment type="similarity">
    <text evidence="1">Belongs to the oxygen-dependent FAD-linked oxidoreductase family.</text>
</comment>
<protein>
    <submittedName>
        <fullName evidence="7">FAD-binding domain-containing protein</fullName>
    </submittedName>
</protein>
<dbReference type="AlphaFoldDB" id="A0A8H4EPD6"/>
<dbReference type="InterPro" id="IPR012951">
    <property type="entry name" value="BBE"/>
</dbReference>
<evidence type="ECO:0000259" key="6">
    <source>
        <dbReference type="PROSITE" id="PS51387"/>
    </source>
</evidence>
<dbReference type="Pfam" id="PF08031">
    <property type="entry name" value="BBE"/>
    <property type="match status" value="1"/>
</dbReference>
<dbReference type="SUPFAM" id="SSF56176">
    <property type="entry name" value="FAD-binding/transporter-associated domain-like"/>
    <property type="match status" value="1"/>
</dbReference>
<keyword evidence="5" id="KW-1133">Transmembrane helix</keyword>
<accession>A0A8H4EPD6</accession>
<dbReference type="Pfam" id="PF01565">
    <property type="entry name" value="FAD_binding_4"/>
    <property type="match status" value="1"/>
</dbReference>
<sequence>MISYLHIIYFFIVIIHVFSYHLPVSKCPEEDSLRKCLDQYYVKGPVHFRDNFVAYNKDLNKQFNKRIIIHFPVAFVHPIDVLDVQNTIKCAIKLTYPIVARSGGHSFEGYGLGDKDCYLIVDLVNLNKITIDITAQTAVVGTGNLIDKFYYEVNQLGFAFPAGSCPYVGVGGLIMGGGLGFLNRKFGLSSDNILDAQIVLANGTVVYNVKNYPELLWAIRGAGNAGYGIVTDLTLRIYPIQKVISSFYFEYDFDQIPLVFLLMHQLGSNLHQNLTTTIIINSNSTTIHGVYLGSTSKLQYHMKEFIKLSTPKNISYIENNWYNTIIGDQKESEDKASVKLKSFFIDSKGLSNEGFKSLMKFSRNFRCEIISTATLIGGGQINEIRRHETAFVHRGFLFEMTIIATLNSENNICLQELEKFSQEFQRNYTSYEGYQNIIDRQLDNWQCRYYGENFERLVEIKRKYDPYNLFHWNQSIPTNTKISCI</sequence>
<keyword evidence="5" id="KW-0472">Membrane</keyword>
<proteinExistence type="inferred from homology"/>
<dbReference type="Proteomes" id="UP000439903">
    <property type="component" value="Unassembled WGS sequence"/>
</dbReference>
<keyword evidence="8" id="KW-1185">Reference proteome</keyword>